<keyword evidence="1" id="KW-0472">Membrane</keyword>
<feature type="transmembrane region" description="Helical" evidence="1">
    <location>
        <begin position="205"/>
        <end position="221"/>
    </location>
</feature>
<accession>A0A1J5S2Y1</accession>
<feature type="transmembrane region" description="Helical" evidence="1">
    <location>
        <begin position="233"/>
        <end position="258"/>
    </location>
</feature>
<feature type="transmembrane region" description="Helical" evidence="1">
    <location>
        <begin position="181"/>
        <end position="199"/>
    </location>
</feature>
<keyword evidence="1" id="KW-1133">Transmembrane helix</keyword>
<feature type="transmembrane region" description="Helical" evidence="1">
    <location>
        <begin position="83"/>
        <end position="110"/>
    </location>
</feature>
<comment type="caution">
    <text evidence="2">The sequence shown here is derived from an EMBL/GenBank/DDBJ whole genome shotgun (WGS) entry which is preliminary data.</text>
</comment>
<dbReference type="AlphaFoldDB" id="A0A1J5S2Y1"/>
<keyword evidence="1" id="KW-0812">Transmembrane</keyword>
<feature type="transmembrane region" description="Helical" evidence="1">
    <location>
        <begin position="304"/>
        <end position="322"/>
    </location>
</feature>
<protein>
    <recommendedName>
        <fullName evidence="3">NnrS protein</fullName>
    </recommendedName>
</protein>
<evidence type="ECO:0000313" key="2">
    <source>
        <dbReference type="EMBL" id="OIQ98596.1"/>
    </source>
</evidence>
<sequence length="373" mass="40411">MNQPNLTVQYRIPMLIAAFICLAFGIGNGLLRLGWNFPLASANMAGLHGPLMVCGFLGTVISLERAVAIGQRWAYWGPLSAALGGVAFIAGLPWFICTALITIASVILSIATTQIFLRQHALFTLTLLLGSLSWLLGNFLWLNGFSVAQIIPWWVAFLVLTIAGERLELSRVLPPSFNGKIAFIAIVTLLLIGAVLATASKVSNVQTVSVALLMLAVWLLRQDVARHTIKQKGLTRFIAACMLSGYVWLLVGAMVGLFSQSLLPASSYDAFLHAILVGFVFSMIFGHAPIIFPAVAKVKIRYSATFYLPLIALHASLMMRIIGDLLQNHNYRSFGGALNAIALLLFVLSTVIAVIKGNRHRITNVDRTKAAAP</sequence>
<feature type="transmembrane region" description="Helical" evidence="1">
    <location>
        <begin position="334"/>
        <end position="355"/>
    </location>
</feature>
<organism evidence="2">
    <name type="scientific">mine drainage metagenome</name>
    <dbReference type="NCBI Taxonomy" id="410659"/>
    <lineage>
        <taxon>unclassified sequences</taxon>
        <taxon>metagenomes</taxon>
        <taxon>ecological metagenomes</taxon>
    </lineage>
</organism>
<feature type="transmembrane region" description="Helical" evidence="1">
    <location>
        <begin position="12"/>
        <end position="33"/>
    </location>
</feature>
<name>A0A1J5S2Y1_9ZZZZ</name>
<evidence type="ECO:0000256" key="1">
    <source>
        <dbReference type="SAM" id="Phobius"/>
    </source>
</evidence>
<reference evidence="2" key="1">
    <citation type="submission" date="2016-10" db="EMBL/GenBank/DDBJ databases">
        <title>Sequence of Gallionella enrichment culture.</title>
        <authorList>
            <person name="Poehlein A."/>
            <person name="Muehling M."/>
            <person name="Daniel R."/>
        </authorList>
    </citation>
    <scope>NUCLEOTIDE SEQUENCE</scope>
</reference>
<feature type="transmembrane region" description="Helical" evidence="1">
    <location>
        <begin position="270"/>
        <end position="292"/>
    </location>
</feature>
<feature type="transmembrane region" description="Helical" evidence="1">
    <location>
        <begin position="122"/>
        <end position="144"/>
    </location>
</feature>
<feature type="transmembrane region" description="Helical" evidence="1">
    <location>
        <begin position="150"/>
        <end position="169"/>
    </location>
</feature>
<gene>
    <name evidence="2" type="ORF">GALL_194210</name>
</gene>
<evidence type="ECO:0008006" key="3">
    <source>
        <dbReference type="Google" id="ProtNLM"/>
    </source>
</evidence>
<dbReference type="EMBL" id="MLJW01000117">
    <property type="protein sequence ID" value="OIQ98596.1"/>
    <property type="molecule type" value="Genomic_DNA"/>
</dbReference>
<proteinExistence type="predicted"/>